<evidence type="ECO:0000259" key="6">
    <source>
        <dbReference type="PROSITE" id="PS51332"/>
    </source>
</evidence>
<evidence type="ECO:0000259" key="7">
    <source>
        <dbReference type="PROSITE" id="PS51918"/>
    </source>
</evidence>
<keyword evidence="2" id="KW-0949">S-adenosyl-L-methionine</keyword>
<comment type="caution">
    <text evidence="8">The sequence shown here is derived from an EMBL/GenBank/DDBJ whole genome shotgun (WGS) entry which is preliminary data.</text>
</comment>
<dbReference type="InterPro" id="IPR058240">
    <property type="entry name" value="rSAM_sf"/>
</dbReference>
<evidence type="ECO:0000256" key="4">
    <source>
        <dbReference type="ARBA" id="ARBA00023004"/>
    </source>
</evidence>
<sequence length="526" mass="57043">MQVLVVSPPNSNTVIDGASCTVTRPEEHTDWSDFPNLGVLTLASALRDVPGVEPIYVDGTVVPWPDVLRYVEENASDILALCVSALTATYEAGLHLCAAAKNANSRIVTILGNDHVTALPRECMSSRAGVIDYAFVGNEVVGSFVEFITALSAGADVASGDFAGLASFDGTTVSMNPQRPEPIYTRIDYSLIDQVFDHTGLYRHNFNGRVVPTFERLTGRAVTAGMPVEIGRGCIKFARNDACSFCSIQFGGMWRNSVPDAEAAWSVIHAAHLSGYDYLYLTADELPLTFGRLLREMVAAPPPWWSGLPEDERPVMVGYARADGLSDERHASNLRALGVRQLMVGLDAGTAISLHAMKKPLASIRDVNSVYRAEKMFDHNVLALQSAKNAGLLLKVGFVIGHIGMDAGLMRENIDSMKALLESGTDSIASLDVEVLSPEPGSLDFKMLLDPEMARARAQELGLGMPSIREHEQRARKWRDKDIIDREEAMADYVVSVMPGLTLDDLAEARAEVRDHGKNLGLTIGG</sequence>
<dbReference type="Proteomes" id="UP001595690">
    <property type="component" value="Unassembled WGS sequence"/>
</dbReference>
<dbReference type="InterPro" id="IPR007197">
    <property type="entry name" value="rSAM"/>
</dbReference>
<evidence type="ECO:0000256" key="5">
    <source>
        <dbReference type="ARBA" id="ARBA00023014"/>
    </source>
</evidence>
<protein>
    <submittedName>
        <fullName evidence="8">B12-binding domain-containing radical SAM protein</fullName>
    </submittedName>
</protein>
<feature type="domain" description="B12-binding" evidence="6">
    <location>
        <begin position="22"/>
        <end position="158"/>
    </location>
</feature>
<dbReference type="PANTHER" id="PTHR43409">
    <property type="entry name" value="ANAEROBIC MAGNESIUM-PROTOPORPHYRIN IX MONOMETHYL ESTER CYCLASE-RELATED"/>
    <property type="match status" value="1"/>
</dbReference>
<reference evidence="9" key="1">
    <citation type="journal article" date="2019" name="Int. J. Syst. Evol. Microbiol.">
        <title>The Global Catalogue of Microorganisms (GCM) 10K type strain sequencing project: providing services to taxonomists for standard genome sequencing and annotation.</title>
        <authorList>
            <consortium name="The Broad Institute Genomics Platform"/>
            <consortium name="The Broad Institute Genome Sequencing Center for Infectious Disease"/>
            <person name="Wu L."/>
            <person name="Ma J."/>
        </authorList>
    </citation>
    <scope>NUCLEOTIDE SEQUENCE [LARGE SCALE GENOMIC DNA]</scope>
    <source>
        <strain evidence="9">CGMCC 4.7405</strain>
    </source>
</reference>
<name>A0ABV8BLD1_9PSEU</name>
<dbReference type="InterPro" id="IPR006638">
    <property type="entry name" value="Elp3/MiaA/NifB-like_rSAM"/>
</dbReference>
<dbReference type="SUPFAM" id="SSF102114">
    <property type="entry name" value="Radical SAM enzymes"/>
    <property type="match status" value="1"/>
</dbReference>
<dbReference type="SMART" id="SM00729">
    <property type="entry name" value="Elp3"/>
    <property type="match status" value="1"/>
</dbReference>
<dbReference type="PROSITE" id="PS51332">
    <property type="entry name" value="B12_BINDING"/>
    <property type="match status" value="1"/>
</dbReference>
<keyword evidence="4" id="KW-0408">Iron</keyword>
<dbReference type="RefSeq" id="WP_382370174.1">
    <property type="nucleotide sequence ID" value="NZ_JBHRZI010000010.1"/>
</dbReference>
<dbReference type="Gene3D" id="3.40.50.280">
    <property type="entry name" value="Cobalamin-binding domain"/>
    <property type="match status" value="1"/>
</dbReference>
<keyword evidence="5" id="KW-0411">Iron-sulfur</keyword>
<dbReference type="InterPro" id="IPR051198">
    <property type="entry name" value="BchE-like"/>
</dbReference>
<accession>A0ABV8BLD1</accession>
<dbReference type="SFLD" id="SFLDS00029">
    <property type="entry name" value="Radical_SAM"/>
    <property type="match status" value="1"/>
</dbReference>
<dbReference type="PROSITE" id="PS51918">
    <property type="entry name" value="RADICAL_SAM"/>
    <property type="match status" value="1"/>
</dbReference>
<dbReference type="InterPro" id="IPR006158">
    <property type="entry name" value="Cobalamin-bd"/>
</dbReference>
<keyword evidence="9" id="KW-1185">Reference proteome</keyword>
<comment type="cofactor">
    <cofactor evidence="1">
        <name>[4Fe-4S] cluster</name>
        <dbReference type="ChEBI" id="CHEBI:49883"/>
    </cofactor>
</comment>
<evidence type="ECO:0000313" key="9">
    <source>
        <dbReference type="Proteomes" id="UP001595690"/>
    </source>
</evidence>
<proteinExistence type="predicted"/>
<evidence type="ECO:0000256" key="2">
    <source>
        <dbReference type="ARBA" id="ARBA00022691"/>
    </source>
</evidence>
<feature type="domain" description="Radical SAM core" evidence="7">
    <location>
        <begin position="220"/>
        <end position="474"/>
    </location>
</feature>
<evidence type="ECO:0000256" key="3">
    <source>
        <dbReference type="ARBA" id="ARBA00022723"/>
    </source>
</evidence>
<keyword evidence="3" id="KW-0479">Metal-binding</keyword>
<organism evidence="8 9">
    <name type="scientific">Lentzea rhizosphaerae</name>
    <dbReference type="NCBI Taxonomy" id="2041025"/>
    <lineage>
        <taxon>Bacteria</taxon>
        <taxon>Bacillati</taxon>
        <taxon>Actinomycetota</taxon>
        <taxon>Actinomycetes</taxon>
        <taxon>Pseudonocardiales</taxon>
        <taxon>Pseudonocardiaceae</taxon>
        <taxon>Lentzea</taxon>
    </lineage>
</organism>
<dbReference type="EMBL" id="JBHRZI010000010">
    <property type="protein sequence ID" value="MFC3891133.1"/>
    <property type="molecule type" value="Genomic_DNA"/>
</dbReference>
<dbReference type="SFLD" id="SFLDG01082">
    <property type="entry name" value="B12-binding_domain_containing"/>
    <property type="match status" value="1"/>
</dbReference>
<evidence type="ECO:0000313" key="8">
    <source>
        <dbReference type="EMBL" id="MFC3891133.1"/>
    </source>
</evidence>
<gene>
    <name evidence="8" type="ORF">ACFOWZ_06570</name>
</gene>
<dbReference type="Pfam" id="PF02310">
    <property type="entry name" value="B12-binding"/>
    <property type="match status" value="1"/>
</dbReference>
<evidence type="ECO:0000256" key="1">
    <source>
        <dbReference type="ARBA" id="ARBA00001966"/>
    </source>
</evidence>